<protein>
    <submittedName>
        <fullName evidence="1">Uncharacterized protein</fullName>
    </submittedName>
</protein>
<name>A0A1G8H7B4_9GAMM</name>
<dbReference type="AlphaFoldDB" id="A0A1G8H7B4"/>
<accession>A0A1G8H7B4</accession>
<dbReference type="STRING" id="29435.SAMN05216588_11086"/>
<dbReference type="InterPro" id="IPR006311">
    <property type="entry name" value="TAT_signal"/>
</dbReference>
<reference evidence="1 2" key="1">
    <citation type="submission" date="2016-10" db="EMBL/GenBank/DDBJ databases">
        <authorList>
            <person name="de Groot N.N."/>
        </authorList>
    </citation>
    <scope>NUCLEOTIDE SEQUENCE [LARGE SCALE GENOMIC DNA]</scope>
    <source>
        <strain evidence="1 2">LMG 18387</strain>
    </source>
</reference>
<dbReference type="PROSITE" id="PS51318">
    <property type="entry name" value="TAT"/>
    <property type="match status" value="1"/>
</dbReference>
<dbReference type="Proteomes" id="UP000198606">
    <property type="component" value="Unassembled WGS sequence"/>
</dbReference>
<evidence type="ECO:0000313" key="2">
    <source>
        <dbReference type="Proteomes" id="UP000198606"/>
    </source>
</evidence>
<gene>
    <name evidence="1" type="ORF">SAMN05216588_11086</name>
</gene>
<evidence type="ECO:0000313" key="1">
    <source>
        <dbReference type="EMBL" id="SDI02439.1"/>
    </source>
</evidence>
<organism evidence="1 2">
    <name type="scientific">Phytopseudomonas flavescens</name>
    <dbReference type="NCBI Taxonomy" id="29435"/>
    <lineage>
        <taxon>Bacteria</taxon>
        <taxon>Pseudomonadati</taxon>
        <taxon>Pseudomonadota</taxon>
        <taxon>Gammaproteobacteria</taxon>
        <taxon>Pseudomonadales</taxon>
        <taxon>Pseudomonadaceae</taxon>
        <taxon>Phytopseudomonas</taxon>
    </lineage>
</organism>
<proteinExistence type="predicted"/>
<dbReference type="RefSeq" id="WP_139207454.1">
    <property type="nucleotide sequence ID" value="NZ_FNDG01000010.1"/>
</dbReference>
<sequence>MPSRRHFLQGGAPCSQCALAAVHGLRRLATANPLDLVDNLKAGQGRLPDAAMRRRIVQACCRVRRPPASTREQVAAPS</sequence>
<dbReference type="EMBL" id="FNDG01000010">
    <property type="protein sequence ID" value="SDI02439.1"/>
    <property type="molecule type" value="Genomic_DNA"/>
</dbReference>